<dbReference type="InterPro" id="IPR036412">
    <property type="entry name" value="HAD-like_sf"/>
</dbReference>
<comment type="catalytic activity">
    <reaction evidence="7">
        <text>choline + A = betaine aldehyde + AH2</text>
        <dbReference type="Rhea" id="RHEA:17433"/>
        <dbReference type="ChEBI" id="CHEBI:13193"/>
        <dbReference type="ChEBI" id="CHEBI:15354"/>
        <dbReference type="ChEBI" id="CHEBI:15710"/>
        <dbReference type="ChEBI" id="CHEBI:17499"/>
        <dbReference type="EC" id="1.1.99.1"/>
    </reaction>
</comment>
<evidence type="ECO:0000256" key="4">
    <source>
        <dbReference type="ARBA" id="ARBA00022827"/>
    </source>
</evidence>
<evidence type="ECO:0000256" key="6">
    <source>
        <dbReference type="RuleBase" id="RU003968"/>
    </source>
</evidence>
<dbReference type="NCBIfam" id="NF002550">
    <property type="entry name" value="PRK02106.1"/>
    <property type="match status" value="1"/>
</dbReference>
<dbReference type="Pfam" id="PF05199">
    <property type="entry name" value="GMC_oxred_C"/>
    <property type="match status" value="1"/>
</dbReference>
<dbReference type="InterPro" id="IPR006439">
    <property type="entry name" value="HAD-SF_hydro_IA"/>
</dbReference>
<dbReference type="PANTHER" id="PTHR11552:SF147">
    <property type="entry name" value="CHOLINE DEHYDROGENASE, MITOCHONDRIAL"/>
    <property type="match status" value="1"/>
</dbReference>
<dbReference type="PANTHER" id="PTHR11552">
    <property type="entry name" value="GLUCOSE-METHANOL-CHOLINE GMC OXIDOREDUCTASE"/>
    <property type="match status" value="1"/>
</dbReference>
<comment type="similarity">
    <text evidence="2 6">Belongs to the GMC oxidoreductase family.</text>
</comment>
<evidence type="ECO:0000259" key="9">
    <source>
        <dbReference type="PROSITE" id="PS00624"/>
    </source>
</evidence>
<protein>
    <recommendedName>
        <fullName evidence="7">Choline dehydrogenase</fullName>
        <ecNumber evidence="7">1.1.99.1</ecNumber>
    </recommendedName>
</protein>
<proteinExistence type="inferred from homology"/>
<dbReference type="SUPFAM" id="SSF51905">
    <property type="entry name" value="FAD/NAD(P)-binding domain"/>
    <property type="match status" value="1"/>
</dbReference>
<dbReference type="KEGG" id="cvn:111135255"/>
<dbReference type="RefSeq" id="XP_022340871.1">
    <property type="nucleotide sequence ID" value="XM_022485163.1"/>
</dbReference>
<dbReference type="InterPro" id="IPR023214">
    <property type="entry name" value="HAD_sf"/>
</dbReference>
<evidence type="ECO:0000313" key="13">
    <source>
        <dbReference type="RefSeq" id="XP_022340872.1"/>
    </source>
</evidence>
<name>A0A8B8ELU7_CRAVI</name>
<evidence type="ECO:0000313" key="12">
    <source>
        <dbReference type="RefSeq" id="XP_022340871.1"/>
    </source>
</evidence>
<sequence length="1198" mass="133884">MSGRNMMCRLLTRSSRVQQSLLPRTVCTTVAGGSRARKSRKQWESLSSSRNISWSGPSLQGNVTVNNVKLRTEKTKKASLVIFDKDGTLICFHSMWTPWAKKIVTKIEEATGQKGIQDKIYDVLGFCTKKQKVMPGLLAEATSGEIKDEMTKMLVGEGMEESEVRRILETVWMEGNARNPEEMKKLGDLETLFKILKKNNVKIALITSDNRKGTDALLEELGLARYFEHVICGDDPDTEPKPAPYNALKICQKLGIDPADAVMVGDTKTDMLLGKSAKLGWSVGVLSGVGQTGDLLPHADHVVNDIEDILPLILPYEEWQSCYAYSPYERFLVEPNEKENIVQSRKKPLADLVIFDLHGTLICLHRKYPKFVEFFCSRLKQMTGLELSEKVNRLLGLNKDATRVMHGILSEGTSSEAKGAMVEVLRREGIFYQEAIMIVNQIWKEADFILRSQPDPLCPDIEGMFQELKQNGIKIAINTGEPREFVISDLMNLRLTKYVDMLICGDDPISQPRPSGHNTLLICDELKVSPSRTAVVGDSVGDLQMGQSAFVSQKIGVLSGVNSEDQLKHYADNIIPSIANISDLILQKDKSSGKDSNQQTQEEGRKLFAGGFSLSSSASYRDQPRRCFSTSSRRLVHVSSNKDKYDYIIVGVGSAGCTLANRLSADPAKSVLLLEAGPRDLWHWDSWKIYMPAALMYNLCDDKYNWYYHTEPEKGMNNRVMYWPRGRVWGGSSALNAMVYIRGHALDYDRWEKEGAKGWSYADCLPYFRKAQCHELGANDYRGGNGPLQVSRGKTNNPLFHAFIEAGVQAGYPFTDDMNGYQQEGFGWMDMTIGKGKRCSAAAAYLHPIVNQRANLTTQDEALSRRILFEGNRAVGIEYERGNSDIRTEYGEEIILCGGAINSPQLLMLSGVGNADDLRKLDIPIVQHLPGVGENLQDHLEVYVQQECKKPITLYKAQWKFPHVMIKIGLEWFIKQTGDGATAHLEAGGFIRSEPGVEHPNIQYHFLPSTVNDHGRKPGDRHAYQAHVGPMRPTSRGFLKLKSRDPKKHPRIVANYLSTEQDIREMRDSVKLTREIFQQKAFDPFRGPEIGPGDHVQTDEQIDDYNRNMADSAYHPSCTCKMGSESDPMAVVDPSTKVYGIEGLRVVDASIMPSVVSGNLNGPTIMVAEKAADIIIGNPPLPRSKAPVYKPITLKTQR</sequence>
<dbReference type="Gene3D" id="3.50.50.60">
    <property type="entry name" value="FAD/NAD(P)-binding domain"/>
    <property type="match status" value="1"/>
</dbReference>
<comment type="cofactor">
    <cofactor evidence="1">
        <name>FAD</name>
        <dbReference type="ChEBI" id="CHEBI:57692"/>
    </cofactor>
</comment>
<evidence type="ECO:0000313" key="10">
    <source>
        <dbReference type="Proteomes" id="UP000694844"/>
    </source>
</evidence>
<dbReference type="OrthoDB" id="269227at2759"/>
<evidence type="ECO:0000313" key="11">
    <source>
        <dbReference type="RefSeq" id="XP_022340870.1"/>
    </source>
</evidence>
<dbReference type="InterPro" id="IPR012132">
    <property type="entry name" value="GMC_OxRdtase"/>
</dbReference>
<dbReference type="AlphaFoldDB" id="A0A8B8ELU7"/>
<evidence type="ECO:0000256" key="2">
    <source>
        <dbReference type="ARBA" id="ARBA00010790"/>
    </source>
</evidence>
<evidence type="ECO:0000256" key="5">
    <source>
        <dbReference type="ARBA" id="ARBA00023002"/>
    </source>
</evidence>
<dbReference type="GO" id="GO:0008812">
    <property type="term" value="F:choline dehydrogenase activity"/>
    <property type="evidence" value="ECO:0007669"/>
    <property type="project" value="UniProtKB-EC"/>
</dbReference>
<feature type="domain" description="Glucose-methanol-choline oxidoreductase N-terminal" evidence="8">
    <location>
        <begin position="726"/>
        <end position="749"/>
    </location>
</feature>
<dbReference type="Gene3D" id="3.30.560.10">
    <property type="entry name" value="Glucose Oxidase, domain 3"/>
    <property type="match status" value="1"/>
</dbReference>
<dbReference type="UniPathway" id="UPA00529">
    <property type="reaction ID" value="UER00385"/>
</dbReference>
<evidence type="ECO:0000256" key="7">
    <source>
        <dbReference type="RuleBase" id="RU003969"/>
    </source>
</evidence>
<organism evidence="10 14">
    <name type="scientific">Crassostrea virginica</name>
    <name type="common">Eastern oyster</name>
    <dbReference type="NCBI Taxonomy" id="6565"/>
    <lineage>
        <taxon>Eukaryota</taxon>
        <taxon>Metazoa</taxon>
        <taxon>Spiralia</taxon>
        <taxon>Lophotrochozoa</taxon>
        <taxon>Mollusca</taxon>
        <taxon>Bivalvia</taxon>
        <taxon>Autobranchia</taxon>
        <taxon>Pteriomorphia</taxon>
        <taxon>Ostreida</taxon>
        <taxon>Ostreoidea</taxon>
        <taxon>Ostreidae</taxon>
        <taxon>Crassostrea</taxon>
    </lineage>
</organism>
<dbReference type="GO" id="GO:0050660">
    <property type="term" value="F:flavin adenine dinucleotide binding"/>
    <property type="evidence" value="ECO:0007669"/>
    <property type="project" value="InterPro"/>
</dbReference>
<dbReference type="Pfam" id="PF00702">
    <property type="entry name" value="Hydrolase"/>
    <property type="match status" value="2"/>
</dbReference>
<dbReference type="RefSeq" id="XP_022340872.1">
    <property type="nucleotide sequence ID" value="XM_022485164.1"/>
</dbReference>
<dbReference type="SUPFAM" id="SSF56784">
    <property type="entry name" value="HAD-like"/>
    <property type="match status" value="2"/>
</dbReference>
<dbReference type="SFLD" id="SFLDG01129">
    <property type="entry name" value="C1.5:_HAD__Beta-PGM__Phosphata"/>
    <property type="match status" value="2"/>
</dbReference>
<dbReference type="RefSeq" id="XP_022340873.1">
    <property type="nucleotide sequence ID" value="XM_022485165.1"/>
</dbReference>
<dbReference type="Gene3D" id="3.40.50.1000">
    <property type="entry name" value="HAD superfamily/HAD-like"/>
    <property type="match status" value="2"/>
</dbReference>
<keyword evidence="5" id="KW-0560">Oxidoreductase</keyword>
<evidence type="ECO:0000256" key="3">
    <source>
        <dbReference type="ARBA" id="ARBA00022630"/>
    </source>
</evidence>
<dbReference type="PROSITE" id="PS00623">
    <property type="entry name" value="GMC_OXRED_1"/>
    <property type="match status" value="1"/>
</dbReference>
<feature type="domain" description="Glucose-methanol-choline oxidoreductase N-terminal" evidence="9">
    <location>
        <begin position="899"/>
        <end position="913"/>
    </location>
</feature>
<keyword evidence="4 6" id="KW-0274">FAD</keyword>
<evidence type="ECO:0000259" key="8">
    <source>
        <dbReference type="PROSITE" id="PS00623"/>
    </source>
</evidence>
<gene>
    <name evidence="11 12 13 14" type="primary">LOC111135255</name>
</gene>
<dbReference type="RefSeq" id="XP_022340870.1">
    <property type="nucleotide sequence ID" value="XM_022485162.1"/>
</dbReference>
<dbReference type="PROSITE" id="PS00624">
    <property type="entry name" value="GMC_OXRED_2"/>
    <property type="match status" value="1"/>
</dbReference>
<dbReference type="NCBIfam" id="TIGR01810">
    <property type="entry name" value="betA"/>
    <property type="match status" value="1"/>
</dbReference>
<dbReference type="InterPro" id="IPR036188">
    <property type="entry name" value="FAD/NAD-bd_sf"/>
</dbReference>
<evidence type="ECO:0000256" key="1">
    <source>
        <dbReference type="ARBA" id="ARBA00001974"/>
    </source>
</evidence>
<dbReference type="GO" id="GO:0005743">
    <property type="term" value="C:mitochondrial inner membrane"/>
    <property type="evidence" value="ECO:0007669"/>
    <property type="project" value="TreeGrafter"/>
</dbReference>
<dbReference type="SUPFAM" id="SSF54373">
    <property type="entry name" value="FAD-linked reductases, C-terminal domain"/>
    <property type="match status" value="1"/>
</dbReference>
<dbReference type="GeneID" id="111135255"/>
<dbReference type="GO" id="GO:0019285">
    <property type="term" value="P:glycine betaine biosynthetic process from choline"/>
    <property type="evidence" value="ECO:0007669"/>
    <property type="project" value="UniProtKB-UniPathway"/>
</dbReference>
<dbReference type="InterPro" id="IPR007867">
    <property type="entry name" value="GMC_OxRtase_C"/>
</dbReference>
<dbReference type="Pfam" id="PF00732">
    <property type="entry name" value="GMC_oxred_N"/>
    <property type="match status" value="1"/>
</dbReference>
<dbReference type="Proteomes" id="UP000694844">
    <property type="component" value="Chromosome 5"/>
</dbReference>
<reference evidence="11 12" key="1">
    <citation type="submission" date="2025-04" db="UniProtKB">
        <authorList>
            <consortium name="RefSeq"/>
        </authorList>
    </citation>
    <scope>IDENTIFICATION</scope>
    <source>
        <tissue evidence="11 12">Whole sample</tissue>
    </source>
</reference>
<dbReference type="NCBIfam" id="TIGR01549">
    <property type="entry name" value="HAD-SF-IA-v1"/>
    <property type="match status" value="1"/>
</dbReference>
<keyword evidence="10" id="KW-1185">Reference proteome</keyword>
<dbReference type="InterPro" id="IPR011533">
    <property type="entry name" value="BetA"/>
</dbReference>
<dbReference type="EC" id="1.1.99.1" evidence="7"/>
<dbReference type="InterPro" id="IPR000172">
    <property type="entry name" value="GMC_OxRdtase_N"/>
</dbReference>
<keyword evidence="3 6" id="KW-0285">Flavoprotein</keyword>
<accession>A0A8B8ELU7</accession>
<dbReference type="SFLD" id="SFLDS00003">
    <property type="entry name" value="Haloacid_Dehalogenase"/>
    <property type="match status" value="2"/>
</dbReference>
<comment type="pathway">
    <text evidence="7">Amine and polyamine biosynthesis; betaine biosynthesis via choline pathway; betaine aldehyde from choline (cytochrome c reductase route): step 1/1.</text>
</comment>
<evidence type="ECO:0000313" key="14">
    <source>
        <dbReference type="RefSeq" id="XP_022340873.1"/>
    </source>
</evidence>